<dbReference type="InterPro" id="IPR007060">
    <property type="entry name" value="FtsL/DivIC"/>
</dbReference>
<evidence type="ECO:0000313" key="5">
    <source>
        <dbReference type="Proteomes" id="UP000036503"/>
    </source>
</evidence>
<name>A0A0J6WR02_9FIRM</name>
<dbReference type="OrthoDB" id="9815382at2"/>
<reference evidence="4 5" key="1">
    <citation type="submission" date="2015-06" db="EMBL/GenBank/DDBJ databases">
        <title>Draft genome sequence of beer spoilage bacterium Megasphaera cerevisiae type strain 20462.</title>
        <authorList>
            <person name="Kutumbaka K."/>
            <person name="Pasmowitz J."/>
            <person name="Mategko J."/>
            <person name="Reyes D."/>
            <person name="Friedrich A."/>
            <person name="Han S."/>
            <person name="Martens-Habbena W."/>
            <person name="Neal-McKinney J."/>
            <person name="Janagama H.K."/>
            <person name="Nadala C."/>
            <person name="Samadpour M."/>
        </authorList>
    </citation>
    <scope>NUCLEOTIDE SEQUENCE [LARGE SCALE GENOMIC DNA]</scope>
    <source>
        <strain evidence="4 5">DSM 20462</strain>
    </source>
</reference>
<dbReference type="EMBL" id="LEKT01000042">
    <property type="protein sequence ID" value="KMO85880.1"/>
    <property type="molecule type" value="Genomic_DNA"/>
</dbReference>
<feature type="region of interest" description="Disordered" evidence="2">
    <location>
        <begin position="1"/>
        <end position="20"/>
    </location>
</feature>
<feature type="coiled-coil region" evidence="1">
    <location>
        <begin position="57"/>
        <end position="94"/>
    </location>
</feature>
<evidence type="ECO:0000256" key="3">
    <source>
        <dbReference type="SAM" id="Phobius"/>
    </source>
</evidence>
<evidence type="ECO:0000313" key="4">
    <source>
        <dbReference type="EMBL" id="KMO85880.1"/>
    </source>
</evidence>
<keyword evidence="5" id="KW-1185">Reference proteome</keyword>
<sequence length="107" mass="12472">MKPTGRNRRAASAGRRVRRRKKTAITLYRSFILIILILGGVFLCSKIYELWRIHEDMNLTVQQKQELSGENQKLKQQKDTLSDADEIAERAREQFGLVKPGEIPYKR</sequence>
<evidence type="ECO:0000256" key="2">
    <source>
        <dbReference type="SAM" id="MobiDB-lite"/>
    </source>
</evidence>
<keyword evidence="3" id="KW-1133">Transmembrane helix</keyword>
<proteinExistence type="predicted"/>
<dbReference type="STRING" id="39029.BSR42_09960"/>
<dbReference type="PATRIC" id="fig|1122219.3.peg.2181"/>
<accession>A0A0J6WR02</accession>
<comment type="caution">
    <text evidence="4">The sequence shown here is derived from an EMBL/GenBank/DDBJ whole genome shotgun (WGS) entry which is preliminary data.</text>
</comment>
<dbReference type="RefSeq" id="WP_048514925.1">
    <property type="nucleotide sequence ID" value="NZ_FUXD01000007.1"/>
</dbReference>
<keyword evidence="3" id="KW-0472">Membrane</keyword>
<organism evidence="4 5">
    <name type="scientific">Megasphaera cerevisiae DSM 20462</name>
    <dbReference type="NCBI Taxonomy" id="1122219"/>
    <lineage>
        <taxon>Bacteria</taxon>
        <taxon>Bacillati</taxon>
        <taxon>Bacillota</taxon>
        <taxon>Negativicutes</taxon>
        <taxon>Veillonellales</taxon>
        <taxon>Veillonellaceae</taxon>
        <taxon>Megasphaera</taxon>
    </lineage>
</organism>
<dbReference type="InParanoid" id="A0A0J6WR02"/>
<keyword evidence="1" id="KW-0175">Coiled coil</keyword>
<gene>
    <name evidence="4" type="ORF">AB840_11145</name>
</gene>
<feature type="transmembrane region" description="Helical" evidence="3">
    <location>
        <begin position="26"/>
        <end position="48"/>
    </location>
</feature>
<keyword evidence="3" id="KW-0812">Transmembrane</keyword>
<dbReference type="Pfam" id="PF04977">
    <property type="entry name" value="DivIC"/>
    <property type="match status" value="1"/>
</dbReference>
<protein>
    <submittedName>
        <fullName evidence="4">Septum formation initiator</fullName>
    </submittedName>
</protein>
<evidence type="ECO:0000256" key="1">
    <source>
        <dbReference type="SAM" id="Coils"/>
    </source>
</evidence>
<dbReference type="Proteomes" id="UP000036503">
    <property type="component" value="Unassembled WGS sequence"/>
</dbReference>
<dbReference type="AlphaFoldDB" id="A0A0J6WR02"/>